<dbReference type="GO" id="GO:0090313">
    <property type="term" value="P:regulation of protein targeting to membrane"/>
    <property type="evidence" value="ECO:0007669"/>
    <property type="project" value="TreeGrafter"/>
</dbReference>
<sequence length="822" mass="84480">MANSANLRRGLLISAAAIVVVAAGGALAVRSILDPQALRLRAIAAIERQTGRDVTLGALEVHLFPASVSVRDIGLANMKGGDTAQMFTARAMDASVDLMALLHHRIQLENVTLDHPVVALQRNADGQANWRLTPNGPQASHPAAPQAASGTPWTVQLGSLQVRDATVGWDDRLTNVKTQLALAHVNVSGLGGSQPTFDIAGGQGDATFTLTGHTGAIALTQGAQGGEKWPLRLQAAFRDHGRDAGQVTVDGTLANPDRIKGYDLKIDGQIARLADLAPLLAGYDLPDVTDMRLSTRVVDGSAPQDTKIVPQVRSLHLQTGAFDARRYLAGLQVGSLAVDAAAPNEMLTMKGAGNWNGQDLKLAASFGSLEQAEHALLTHLSDSLPLSVDLSGAPGSLRIAGMLGGTRAVVNVTGSAGHLVLPNGAALDHLEATTHLVSEGNGARFALSDLNIRSTQLALTGTLDLTMHGGHGGVPLLAGAIDASWLDLDALRGPVTPAKAAEKTAPPPSDNRIAFERLRDIDMDLKVSVAQMELEGEAYRQALMQIALRDGRLSVDPLQASGTGRRISGHFAVDASGDVPVVSGTIGTLVLPATWIEQRTGMPVAVRGAFQLVGEGSARGHTTAELRGTLSGHMGASIVNGTIDGAALGSLLGNVAHGLTGSGALPLRCFGLHMDMANGQAKVDTIGLQTSVLSMTGSGTVGLASYALDLHLLPQVLVGGTGASIPVQVGGSLSAPRPRMDAKADGRYAIGLLLGGSSGSSTVVDPCPATLKAAREGQAGPEPTGAMPKVSTDAGALARDNPKAAAKIGKAKDVLKGLGLIH</sequence>
<feature type="domain" description="AsmA" evidence="2">
    <location>
        <begin position="11"/>
        <end position="192"/>
    </location>
</feature>
<gene>
    <name evidence="3" type="ORF">C3920_01865</name>
    <name evidence="4" type="ORF">CFR71_02665</name>
</gene>
<dbReference type="EMBL" id="PRCW01000018">
    <property type="protein sequence ID" value="PYD48961.1"/>
    <property type="molecule type" value="Genomic_DNA"/>
</dbReference>
<dbReference type="InterPro" id="IPR007844">
    <property type="entry name" value="AsmA"/>
</dbReference>
<name>A0A318QMK1_9PROT</name>
<evidence type="ECO:0000313" key="4">
    <source>
        <dbReference type="EMBL" id="PYD76469.1"/>
    </source>
</evidence>
<dbReference type="Pfam" id="PF05170">
    <property type="entry name" value="AsmA"/>
    <property type="match status" value="1"/>
</dbReference>
<evidence type="ECO:0000313" key="5">
    <source>
        <dbReference type="Proteomes" id="UP000247609"/>
    </source>
</evidence>
<comment type="caution">
    <text evidence="4">The sequence shown here is derived from an EMBL/GenBank/DDBJ whole genome shotgun (WGS) entry which is preliminary data.</text>
</comment>
<dbReference type="PANTHER" id="PTHR30441:SF4">
    <property type="entry name" value="PROTEIN ASMA"/>
    <property type="match status" value="1"/>
</dbReference>
<evidence type="ECO:0000313" key="6">
    <source>
        <dbReference type="Proteomes" id="UP000248116"/>
    </source>
</evidence>
<dbReference type="RefSeq" id="WP_110526757.1">
    <property type="nucleotide sequence ID" value="NZ_NOXG01000002.1"/>
</dbReference>
<dbReference type="AlphaFoldDB" id="A0A318QMK1"/>
<evidence type="ECO:0000259" key="2">
    <source>
        <dbReference type="Pfam" id="PF05170"/>
    </source>
</evidence>
<reference evidence="3 6" key="2">
    <citation type="submission" date="2018-02" db="EMBL/GenBank/DDBJ databases">
        <authorList>
            <person name="Skraban J."/>
            <person name="Trcek J."/>
        </authorList>
    </citation>
    <scope>NUCLEOTIDE SEQUENCE [LARGE SCALE GENOMIC DNA]</scope>
    <source>
        <strain evidence="3 6">AV446</strain>
    </source>
</reference>
<proteinExistence type="predicted"/>
<feature type="compositionally biased region" description="Low complexity" evidence="1">
    <location>
        <begin position="137"/>
        <end position="149"/>
    </location>
</feature>
<dbReference type="GO" id="GO:0005886">
    <property type="term" value="C:plasma membrane"/>
    <property type="evidence" value="ECO:0007669"/>
    <property type="project" value="TreeGrafter"/>
</dbReference>
<feature type="region of interest" description="Disordered" evidence="1">
    <location>
        <begin position="128"/>
        <end position="150"/>
    </location>
</feature>
<dbReference type="EMBL" id="NOXG01000002">
    <property type="protein sequence ID" value="PYD76469.1"/>
    <property type="molecule type" value="Genomic_DNA"/>
</dbReference>
<accession>A0A318QMK1</accession>
<dbReference type="InterPro" id="IPR052894">
    <property type="entry name" value="AsmA-related"/>
</dbReference>
<keyword evidence="6" id="KW-1185">Reference proteome</keyword>
<dbReference type="Proteomes" id="UP000247609">
    <property type="component" value="Unassembled WGS sequence"/>
</dbReference>
<evidence type="ECO:0000256" key="1">
    <source>
        <dbReference type="SAM" id="MobiDB-lite"/>
    </source>
</evidence>
<evidence type="ECO:0000313" key="3">
    <source>
        <dbReference type="EMBL" id="PYD48961.1"/>
    </source>
</evidence>
<dbReference type="Proteomes" id="UP000248116">
    <property type="component" value="Unassembled WGS sequence"/>
</dbReference>
<protein>
    <submittedName>
        <fullName evidence="4">AsmA family protein</fullName>
    </submittedName>
</protein>
<reference evidence="4 5" key="1">
    <citation type="submission" date="2017-07" db="EMBL/GenBank/DDBJ databases">
        <title>A draft genome sequence of Komagataeibacter sp. T5K1.</title>
        <authorList>
            <person name="Skraban J."/>
            <person name="Cleenwerck I."/>
            <person name="Vandamme P."/>
            <person name="Trcek J."/>
        </authorList>
    </citation>
    <scope>NUCLEOTIDE SEQUENCE [LARGE SCALE GENOMIC DNA]</scope>
    <source>
        <strain evidence="4 5">T5K1</strain>
    </source>
</reference>
<organism evidence="4 5">
    <name type="scientific">Novacetimonas pomaceti</name>
    <dbReference type="NCBI Taxonomy" id="2021998"/>
    <lineage>
        <taxon>Bacteria</taxon>
        <taxon>Pseudomonadati</taxon>
        <taxon>Pseudomonadota</taxon>
        <taxon>Alphaproteobacteria</taxon>
        <taxon>Acetobacterales</taxon>
        <taxon>Acetobacteraceae</taxon>
        <taxon>Novacetimonas</taxon>
    </lineage>
</organism>
<dbReference type="PANTHER" id="PTHR30441">
    <property type="entry name" value="DUF748 DOMAIN-CONTAINING PROTEIN"/>
    <property type="match status" value="1"/>
</dbReference>